<organism evidence="1 2">
    <name type="scientific">Mesorhizobium ventifaucium</name>
    <dbReference type="NCBI Taxonomy" id="666020"/>
    <lineage>
        <taxon>Bacteria</taxon>
        <taxon>Pseudomonadati</taxon>
        <taxon>Pseudomonadota</taxon>
        <taxon>Alphaproteobacteria</taxon>
        <taxon>Hyphomicrobiales</taxon>
        <taxon>Phyllobacteriaceae</taxon>
        <taxon>Mesorhizobium</taxon>
    </lineage>
</organism>
<gene>
    <name evidence="1" type="ORF">MES4922_120043</name>
</gene>
<proteinExistence type="predicted"/>
<comment type="caution">
    <text evidence="1">The sequence shown here is derived from an EMBL/GenBank/DDBJ whole genome shotgun (WGS) entry which is preliminary data.</text>
</comment>
<sequence>MRNAGLVRLLAHRHQCDILGMVEHETRRDSQLRRHILEPFDQQLRQRTLFHSAIPHFPRWQVTPPMVAMQQLELNWFKYSKWTFNLGHAALSWFRNLPERLEGDSGVCNLNGQGDNDGCYPSHPALPGHRNRTWTR</sequence>
<dbReference type="EMBL" id="CAKXZS010000004">
    <property type="protein sequence ID" value="CAH2395242.1"/>
    <property type="molecule type" value="Genomic_DNA"/>
</dbReference>
<accession>A0ABN8JAT8</accession>
<protein>
    <submittedName>
        <fullName evidence="1">Uncharacterized protein</fullName>
    </submittedName>
</protein>
<evidence type="ECO:0000313" key="1">
    <source>
        <dbReference type="EMBL" id="CAH2395242.1"/>
    </source>
</evidence>
<dbReference type="Proteomes" id="UP001152604">
    <property type="component" value="Unassembled WGS sequence"/>
</dbReference>
<name>A0ABN8JAT8_9HYPH</name>
<evidence type="ECO:0000313" key="2">
    <source>
        <dbReference type="Proteomes" id="UP001152604"/>
    </source>
</evidence>
<reference evidence="1" key="1">
    <citation type="submission" date="2022-03" db="EMBL/GenBank/DDBJ databases">
        <authorList>
            <person name="Brunel B."/>
        </authorList>
    </citation>
    <scope>NUCLEOTIDE SEQUENCE</scope>
    <source>
        <strain evidence="1">STM4922sample</strain>
    </source>
</reference>
<keyword evidence="2" id="KW-1185">Reference proteome</keyword>